<dbReference type="NCBIfam" id="TIGR01554">
    <property type="entry name" value="major_cap_HK97"/>
    <property type="match status" value="1"/>
</dbReference>
<evidence type="ECO:0000256" key="1">
    <source>
        <dbReference type="ARBA" id="ARBA00004328"/>
    </source>
</evidence>
<feature type="domain" description="Phage capsid-like C-terminal" evidence="2">
    <location>
        <begin position="12"/>
        <end position="275"/>
    </location>
</feature>
<evidence type="ECO:0000313" key="3">
    <source>
        <dbReference type="EMBL" id="BBY15763.1"/>
    </source>
</evidence>
<dbReference type="Gene3D" id="3.30.2400.10">
    <property type="entry name" value="Major capsid protein gp5"/>
    <property type="match status" value="1"/>
</dbReference>
<dbReference type="RefSeq" id="WP_134060972.1">
    <property type="nucleotide sequence ID" value="NZ_AP022586.1"/>
</dbReference>
<organism evidence="3 4">
    <name type="scientific">Mycolicibacterium litorale</name>
    <dbReference type="NCBI Taxonomy" id="758802"/>
    <lineage>
        <taxon>Bacteria</taxon>
        <taxon>Bacillati</taxon>
        <taxon>Actinomycetota</taxon>
        <taxon>Actinomycetes</taxon>
        <taxon>Mycobacteriales</taxon>
        <taxon>Mycobacteriaceae</taxon>
        <taxon>Mycolicibacterium</taxon>
    </lineage>
</organism>
<evidence type="ECO:0000313" key="4">
    <source>
        <dbReference type="Proteomes" id="UP000466607"/>
    </source>
</evidence>
<dbReference type="Proteomes" id="UP000466607">
    <property type="component" value="Chromosome"/>
</dbReference>
<dbReference type="AlphaFoldDB" id="A0AAD1MT34"/>
<sequence>MPSNTTTFAPILTPAQVHNLVIVPLIAESVAGQVLTSVVTGTHEYRIPVVAADPSASWTAEGAEIAVSDADVDEVTVTPSKLAALSAITRELANDSSPAAADVVGQGIVRDLVRKVDQALFTATTTNGPGGIPGVSGISTVDAGSAYANVDPFSDAIYTAAAFNGNITAWVTNPATAKTLAKVKEATGSNKPLLGPDPTQPGRRQILGIPLLTSPYVTTTANAVWGISQPYAHMVIREQAEVESDKSVFFTSDRVAIRAILRIGFGFPAPATIVRITTSA</sequence>
<comment type="subcellular location">
    <subcellularLocation>
        <location evidence="1">Virion</location>
    </subcellularLocation>
</comment>
<protein>
    <recommendedName>
        <fullName evidence="2">Phage capsid-like C-terminal domain-containing protein</fullName>
    </recommendedName>
</protein>
<dbReference type="EMBL" id="AP022586">
    <property type="protein sequence ID" value="BBY15763.1"/>
    <property type="molecule type" value="Genomic_DNA"/>
</dbReference>
<dbReference type="InterPro" id="IPR054612">
    <property type="entry name" value="Phage_capsid-like_C"/>
</dbReference>
<evidence type="ECO:0000259" key="2">
    <source>
        <dbReference type="Pfam" id="PF05065"/>
    </source>
</evidence>
<proteinExistence type="predicted"/>
<dbReference type="Pfam" id="PF05065">
    <property type="entry name" value="Phage_capsid"/>
    <property type="match status" value="1"/>
</dbReference>
<reference evidence="3 4" key="1">
    <citation type="journal article" date="2019" name="Emerg. Microbes Infect.">
        <title>Comprehensive subspecies identification of 175 nontuberculous mycobacteria species based on 7547 genomic profiles.</title>
        <authorList>
            <person name="Matsumoto Y."/>
            <person name="Kinjo T."/>
            <person name="Motooka D."/>
            <person name="Nabeya D."/>
            <person name="Jung N."/>
            <person name="Uechi K."/>
            <person name="Horii T."/>
            <person name="Iida T."/>
            <person name="Fujita J."/>
            <person name="Nakamura S."/>
        </authorList>
    </citation>
    <scope>NUCLEOTIDE SEQUENCE [LARGE SCALE GENOMIC DNA]</scope>
    <source>
        <strain evidence="3 4">JCM 17423</strain>
    </source>
</reference>
<dbReference type="SUPFAM" id="SSF56563">
    <property type="entry name" value="Major capsid protein gp5"/>
    <property type="match status" value="1"/>
</dbReference>
<dbReference type="Gene3D" id="3.30.2320.10">
    <property type="entry name" value="hypothetical protein PF0899 domain"/>
    <property type="match status" value="1"/>
</dbReference>
<keyword evidence="4" id="KW-1185">Reference proteome</keyword>
<name>A0AAD1MT34_9MYCO</name>
<dbReference type="InterPro" id="IPR024455">
    <property type="entry name" value="Phage_capsid"/>
</dbReference>
<gene>
    <name evidence="3" type="ORF">MLIT_13550</name>
</gene>
<accession>A0AAD1MT34</accession>